<organism evidence="1 2">
    <name type="scientific">Pseudomonas phage vB_PaeM_PS119XW</name>
    <dbReference type="NCBI Taxonomy" id="2601632"/>
    <lineage>
        <taxon>Viruses</taxon>
        <taxon>Duplodnaviria</taxon>
        <taxon>Heunggongvirae</taxon>
        <taxon>Uroviricota</taxon>
        <taxon>Caudoviricetes</taxon>
        <taxon>Chimalliviridae</taxon>
        <taxon>Pawinskivirus</taxon>
        <taxon>Pawinskivirus PS119XW</taxon>
    </lineage>
</organism>
<dbReference type="RefSeq" id="YP_010661078.1">
    <property type="nucleotide sequence ID" value="NC_070882.1"/>
</dbReference>
<reference evidence="1 2" key="1">
    <citation type="submission" date="2019-06" db="EMBL/GenBank/DDBJ databases">
        <title>A distant relative of Phikzvirus genus phages from a therapeutic phage collection.</title>
        <authorList>
            <person name="Hejnowicz M.S."/>
            <person name="Dabrowski K."/>
            <person name="Gawor J."/>
            <person name="Weber-Dabrowska B."/>
            <person name="Gromadka R."/>
            <person name="Lobocka M.B."/>
        </authorList>
    </citation>
    <scope>NUCLEOTIDE SEQUENCE [LARGE SCALE GENOMIC DNA]</scope>
</reference>
<sequence>MSNVVDVAGTVSGMAIQPNNPVFEMSHVLEQKVADIQKAIVNQFEGNDYVIYTRRADELPQARFTIGLGRTGLPEFVTMGLTEKDYVRDIFRAAAVAADTVDIEERDLYNAGDWADYLNEKLLSTKNLRYYYRFIPIDSEQFMHGVGLNCGRFYGPNSDRVRVVQLIYSLDGYFPDEEGYPSNLIDQPILPQIPYGYPHRASARFADTDNRWLN</sequence>
<protein>
    <submittedName>
        <fullName evidence="1">Uncharacterized protein</fullName>
    </submittedName>
</protein>
<dbReference type="Proteomes" id="UP000322144">
    <property type="component" value="Segment"/>
</dbReference>
<keyword evidence="2" id="KW-1185">Reference proteome</keyword>
<evidence type="ECO:0000313" key="1">
    <source>
        <dbReference type="EMBL" id="QEM42067.1"/>
    </source>
</evidence>
<evidence type="ECO:0000313" key="2">
    <source>
        <dbReference type="Proteomes" id="UP000322144"/>
    </source>
</evidence>
<dbReference type="KEGG" id="vg:77937088"/>
<dbReference type="GeneID" id="77937088"/>
<name>A0A5C1K7H3_9CAUD</name>
<accession>A0A5C1K7H3</accession>
<dbReference type="EMBL" id="MN103543">
    <property type="protein sequence ID" value="QEM42067.1"/>
    <property type="molecule type" value="Genomic_DNA"/>
</dbReference>
<proteinExistence type="predicted"/>